<dbReference type="GO" id="GO:0005856">
    <property type="term" value="C:cytoskeleton"/>
    <property type="evidence" value="ECO:0007669"/>
    <property type="project" value="UniProtKB-SubCell"/>
</dbReference>
<evidence type="ECO:0000256" key="2">
    <source>
        <dbReference type="ARBA" id="ARBA00022490"/>
    </source>
</evidence>
<dbReference type="VEuPathDB" id="FungiDB:SPPG_01857"/>
<name>A0A0L0HMY0_SPIPD</name>
<evidence type="ECO:0000313" key="6">
    <source>
        <dbReference type="Proteomes" id="UP000053201"/>
    </source>
</evidence>
<dbReference type="PANTHER" id="PTHR24107">
    <property type="entry name" value="YNEIN REGULATORY COMPLEX SUBUNIT 5"/>
    <property type="match status" value="1"/>
</dbReference>
<dbReference type="OrthoDB" id="120976at2759"/>
<feature type="region of interest" description="Disordered" evidence="4">
    <location>
        <begin position="1"/>
        <end position="53"/>
    </location>
</feature>
<comment type="subcellular location">
    <subcellularLocation>
        <location evidence="1">Cytoplasm</location>
        <location evidence="1">Cytoskeleton</location>
    </subcellularLocation>
</comment>
<evidence type="ECO:0000256" key="1">
    <source>
        <dbReference type="ARBA" id="ARBA00004245"/>
    </source>
</evidence>
<dbReference type="AlphaFoldDB" id="A0A0L0HMY0"/>
<dbReference type="GeneID" id="27685493"/>
<evidence type="ECO:0000256" key="4">
    <source>
        <dbReference type="SAM" id="MobiDB-lite"/>
    </source>
</evidence>
<dbReference type="InterPro" id="IPR032675">
    <property type="entry name" value="LRR_dom_sf"/>
</dbReference>
<evidence type="ECO:0000256" key="3">
    <source>
        <dbReference type="ARBA" id="ARBA00023212"/>
    </source>
</evidence>
<keyword evidence="6" id="KW-1185">Reference proteome</keyword>
<dbReference type="Proteomes" id="UP000053201">
    <property type="component" value="Unassembled WGS sequence"/>
</dbReference>
<dbReference type="eggNOG" id="KOG4308">
    <property type="taxonomic scope" value="Eukaryota"/>
</dbReference>
<protein>
    <recommendedName>
        <fullName evidence="7">T-complex-associated testis-expressed protein 1</fullName>
    </recommendedName>
</protein>
<gene>
    <name evidence="5" type="ORF">SPPG_01857</name>
</gene>
<dbReference type="PANTHER" id="PTHR24107:SF2">
    <property type="entry name" value="NLR FAMILY CARD DOMAIN CONTAINING 3"/>
    <property type="match status" value="1"/>
</dbReference>
<evidence type="ECO:0000313" key="5">
    <source>
        <dbReference type="EMBL" id="KND02776.1"/>
    </source>
</evidence>
<dbReference type="STRING" id="645134.A0A0L0HMY0"/>
<organism evidence="5 6">
    <name type="scientific">Spizellomyces punctatus (strain DAOM BR117)</name>
    <dbReference type="NCBI Taxonomy" id="645134"/>
    <lineage>
        <taxon>Eukaryota</taxon>
        <taxon>Fungi</taxon>
        <taxon>Fungi incertae sedis</taxon>
        <taxon>Chytridiomycota</taxon>
        <taxon>Chytridiomycota incertae sedis</taxon>
        <taxon>Chytridiomycetes</taxon>
        <taxon>Spizellomycetales</taxon>
        <taxon>Spizellomycetaceae</taxon>
        <taxon>Spizellomyces</taxon>
    </lineage>
</organism>
<dbReference type="Pfam" id="PF13516">
    <property type="entry name" value="LRR_6"/>
    <property type="match status" value="3"/>
</dbReference>
<feature type="compositionally biased region" description="Basic and acidic residues" evidence="4">
    <location>
        <begin position="244"/>
        <end position="254"/>
    </location>
</feature>
<keyword evidence="2" id="KW-0963">Cytoplasm</keyword>
<dbReference type="InterPro" id="IPR052410">
    <property type="entry name" value="DRC5"/>
</dbReference>
<accession>A0A0L0HMY0</accession>
<keyword evidence="3" id="KW-0206">Cytoskeleton</keyword>
<dbReference type="RefSeq" id="XP_016610815.1">
    <property type="nucleotide sequence ID" value="XM_016750169.1"/>
</dbReference>
<evidence type="ECO:0008006" key="7">
    <source>
        <dbReference type="Google" id="ProtNLM"/>
    </source>
</evidence>
<dbReference type="OMA" id="PVCHVAR"/>
<dbReference type="EMBL" id="KQ257452">
    <property type="protein sequence ID" value="KND02776.1"/>
    <property type="molecule type" value="Genomic_DNA"/>
</dbReference>
<sequence length="534" mass="58125">MDEVPASSPDAEQASGVVPQSELPKRVNSNPAVATAETKSVAPPSGLFDTSQGVNEPLGGISVPYDGGPDKGGQRRVIAEDPEWNLAAVENLSELCIRSIVANFEKRPVLTGIPAKYRERLLSSISVDLPLVITAPLIPDDTYWKRKAIATFKLCDPSAHGGVWKRLFFELHMRRIIEAYIPDGEHLDAFLADLDLAASYVETIRITQLLPVGYQNKMNLDQKGVDARRFGTQRSGHVPGSEKSAMDENDKEFTKPGSSPDHLDIGLILTKLSKVSELNLYYGVRDCGIDFDWQYFGMTLNDCISLANAVKASHLSSLTIQASRIDDDRCRLLCSALLQNSTLHRLDLSHNRIGDTGARGLAKVLGTSTTALEYLNLSDNKIGRHGARCIGSALKQNKTLKHLSLNMNYLTDAGGASLCSDLRENDNLQNLELSSNSLGWTTVTSLCDLLKHNGKALVALDLSCNKLGRVAAGKSDGTQETQTTEGVDDVAGKMLLDAISQNKYVTTLDIRMTQLSEEYTIAIQGIVQENRSAV</sequence>
<dbReference type="Gene3D" id="3.80.10.10">
    <property type="entry name" value="Ribonuclease Inhibitor"/>
    <property type="match status" value="2"/>
</dbReference>
<reference evidence="5 6" key="1">
    <citation type="submission" date="2009-08" db="EMBL/GenBank/DDBJ databases">
        <title>The Genome Sequence of Spizellomyces punctatus strain DAOM BR117.</title>
        <authorList>
            <consortium name="The Broad Institute Genome Sequencing Platform"/>
            <person name="Russ C."/>
            <person name="Cuomo C."/>
            <person name="Shea T."/>
            <person name="Young S.K."/>
            <person name="Zeng Q."/>
            <person name="Koehrsen M."/>
            <person name="Haas B."/>
            <person name="Borodovsky M."/>
            <person name="Guigo R."/>
            <person name="Alvarado L."/>
            <person name="Berlin A."/>
            <person name="Bochicchio J."/>
            <person name="Borenstein D."/>
            <person name="Chapman S."/>
            <person name="Chen Z."/>
            <person name="Engels R."/>
            <person name="Freedman E."/>
            <person name="Gellesch M."/>
            <person name="Goldberg J."/>
            <person name="Griggs A."/>
            <person name="Gujja S."/>
            <person name="Heiman D."/>
            <person name="Hepburn T."/>
            <person name="Howarth C."/>
            <person name="Jen D."/>
            <person name="Larson L."/>
            <person name="Lewis B."/>
            <person name="Mehta T."/>
            <person name="Park D."/>
            <person name="Pearson M."/>
            <person name="Roberts A."/>
            <person name="Saif S."/>
            <person name="Shenoy N."/>
            <person name="Sisk P."/>
            <person name="Stolte C."/>
            <person name="Sykes S."/>
            <person name="Thomson T."/>
            <person name="Walk T."/>
            <person name="White J."/>
            <person name="Yandava C."/>
            <person name="Burger G."/>
            <person name="Gray M.W."/>
            <person name="Holland P.W.H."/>
            <person name="King N."/>
            <person name="Lang F.B.F."/>
            <person name="Roger A.J."/>
            <person name="Ruiz-Trillo I."/>
            <person name="Lander E."/>
            <person name="Nusbaum C."/>
        </authorList>
    </citation>
    <scope>NUCLEOTIDE SEQUENCE [LARGE SCALE GENOMIC DNA]</scope>
    <source>
        <strain evidence="5 6">DAOM BR117</strain>
    </source>
</reference>
<feature type="region of interest" description="Disordered" evidence="4">
    <location>
        <begin position="231"/>
        <end position="258"/>
    </location>
</feature>
<dbReference type="InParanoid" id="A0A0L0HMY0"/>
<dbReference type="InterPro" id="IPR001611">
    <property type="entry name" value="Leu-rich_rpt"/>
</dbReference>
<dbReference type="SMART" id="SM00368">
    <property type="entry name" value="LRR_RI"/>
    <property type="match status" value="6"/>
</dbReference>
<proteinExistence type="predicted"/>
<dbReference type="SUPFAM" id="SSF52047">
    <property type="entry name" value="RNI-like"/>
    <property type="match status" value="1"/>
</dbReference>
<dbReference type="eggNOG" id="KOG0619">
    <property type="taxonomic scope" value="Eukaryota"/>
</dbReference>